<evidence type="ECO:0000313" key="10">
    <source>
        <dbReference type="EMBL" id="GMH56644.1"/>
    </source>
</evidence>
<dbReference type="InterPro" id="IPR006349">
    <property type="entry name" value="PGP_euk"/>
</dbReference>
<keyword evidence="4" id="KW-0934">Plastid</keyword>
<reference evidence="10" key="1">
    <citation type="submission" date="2022-07" db="EMBL/GenBank/DDBJ databases">
        <title>Genome analysis of Parmales, a sister group of diatoms, reveals the evolutionary specialization of diatoms from phago-mixotrophs to photoautotrophs.</title>
        <authorList>
            <person name="Ban H."/>
            <person name="Sato S."/>
            <person name="Yoshikawa S."/>
            <person name="Kazumasa Y."/>
            <person name="Nakamura Y."/>
            <person name="Ichinomiya M."/>
            <person name="Saitoh K."/>
            <person name="Sato N."/>
            <person name="Blanc-Mathieu R."/>
            <person name="Endo H."/>
            <person name="Kuwata A."/>
            <person name="Ogata H."/>
        </authorList>
    </citation>
    <scope>NUCLEOTIDE SEQUENCE</scope>
</reference>
<feature type="signal peptide" evidence="9">
    <location>
        <begin position="1"/>
        <end position="17"/>
    </location>
</feature>
<feature type="chain" id="PRO_5040857521" description="Phosphoglycolate phosphatase" evidence="9">
    <location>
        <begin position="18"/>
        <end position="362"/>
    </location>
</feature>
<keyword evidence="6" id="KW-0809">Transit peptide</keyword>
<organism evidence="10 11">
    <name type="scientific">Triparma retinervis</name>
    <dbReference type="NCBI Taxonomy" id="2557542"/>
    <lineage>
        <taxon>Eukaryota</taxon>
        <taxon>Sar</taxon>
        <taxon>Stramenopiles</taxon>
        <taxon>Ochrophyta</taxon>
        <taxon>Bolidophyceae</taxon>
        <taxon>Parmales</taxon>
        <taxon>Triparmaceae</taxon>
        <taxon>Triparma</taxon>
    </lineage>
</organism>
<evidence type="ECO:0000256" key="8">
    <source>
        <dbReference type="ARBA" id="ARBA00059713"/>
    </source>
</evidence>
<dbReference type="OrthoDB" id="413953at2759"/>
<dbReference type="AlphaFoldDB" id="A0A9W7DUD2"/>
<dbReference type="NCBIfam" id="TIGR01460">
    <property type="entry name" value="HAD-SF-IIA"/>
    <property type="match status" value="1"/>
</dbReference>
<dbReference type="SFLD" id="SFLDG01139">
    <property type="entry name" value="C2.A:_Pyridoxal_Phosphate_Phos"/>
    <property type="match status" value="1"/>
</dbReference>
<keyword evidence="9" id="KW-0732">Signal</keyword>
<name>A0A9W7DUD2_9STRA</name>
<comment type="subcellular location">
    <subcellularLocation>
        <location evidence="1">Plastid</location>
        <location evidence="1">Chloroplast</location>
    </subcellularLocation>
</comment>
<evidence type="ECO:0000256" key="5">
    <source>
        <dbReference type="ARBA" id="ARBA00022801"/>
    </source>
</evidence>
<dbReference type="Gene3D" id="3.40.50.1000">
    <property type="entry name" value="HAD superfamily/HAD-like"/>
    <property type="match status" value="2"/>
</dbReference>
<dbReference type="Proteomes" id="UP001165082">
    <property type="component" value="Unassembled WGS sequence"/>
</dbReference>
<evidence type="ECO:0000256" key="7">
    <source>
        <dbReference type="ARBA" id="ARBA00022990"/>
    </source>
</evidence>
<keyword evidence="7" id="KW-0007">Acetylation</keyword>
<evidence type="ECO:0000256" key="3">
    <source>
        <dbReference type="ARBA" id="ARBA00022553"/>
    </source>
</evidence>
<sequence>MKLSIAAVALCFSGVRGFGTTSRAFLPSKVPSSSLVPTTFTTKSATSLLRHIHPRSFTSLSASVARLAEPQGQLLSTVDVFIFDCDGVIWRGDSLIDGIPETLEKLRSAGKKCFFVTNNSTKSRAGYKKKFDSLGLDVAAEEIFSSSFAAAAYLEQSKFLEKKAGKKVYVIGEIGICDELDLIGVPYIGGPADEGKQPEMVSGAKVDHDEDVGAVIVGFDRHINYYKIQYAQLCINENEDCEFIATNLDAVTHLTDAQEWAGNGSMVGAIKGCTGQEPNLVGKPSPLMIDYIAEKEGLDRSRICMVGDRLDTDILFGKNNGLKTCLVLSGVTSEEKLLGPENEVAPDFYADSIADFFVKETA</sequence>
<gene>
    <name evidence="10" type="ORF">TrRE_jg1724</name>
</gene>
<evidence type="ECO:0008006" key="12">
    <source>
        <dbReference type="Google" id="ProtNLM"/>
    </source>
</evidence>
<comment type="caution">
    <text evidence="10">The sequence shown here is derived from an EMBL/GenBank/DDBJ whole genome shotgun (WGS) entry which is preliminary data.</text>
</comment>
<dbReference type="Pfam" id="PF13344">
    <property type="entry name" value="Hydrolase_6"/>
    <property type="match status" value="1"/>
</dbReference>
<dbReference type="SFLD" id="SFLDS00003">
    <property type="entry name" value="Haloacid_Dehalogenase"/>
    <property type="match status" value="1"/>
</dbReference>
<evidence type="ECO:0000313" key="11">
    <source>
        <dbReference type="Proteomes" id="UP001165082"/>
    </source>
</evidence>
<keyword evidence="3" id="KW-0597">Phosphoprotein</keyword>
<accession>A0A9W7DUD2</accession>
<keyword evidence="2" id="KW-0150">Chloroplast</keyword>
<comment type="function">
    <text evidence="8">Photorespiratory enzyme that dephosphorylates the 2-phosphoglycolate produced by the RuBisCO oxygenation reaction.</text>
</comment>
<dbReference type="InterPro" id="IPR036412">
    <property type="entry name" value="HAD-like_sf"/>
</dbReference>
<dbReference type="InterPro" id="IPR023214">
    <property type="entry name" value="HAD_sf"/>
</dbReference>
<evidence type="ECO:0000256" key="4">
    <source>
        <dbReference type="ARBA" id="ARBA00022640"/>
    </source>
</evidence>
<evidence type="ECO:0000256" key="1">
    <source>
        <dbReference type="ARBA" id="ARBA00004229"/>
    </source>
</evidence>
<dbReference type="FunFam" id="3.40.50.1000:FF:000447">
    <property type="match status" value="1"/>
</dbReference>
<dbReference type="Pfam" id="PF13242">
    <property type="entry name" value="Hydrolase_like"/>
    <property type="match status" value="1"/>
</dbReference>
<evidence type="ECO:0000256" key="9">
    <source>
        <dbReference type="SAM" id="SignalP"/>
    </source>
</evidence>
<dbReference type="GO" id="GO:0009507">
    <property type="term" value="C:chloroplast"/>
    <property type="evidence" value="ECO:0007669"/>
    <property type="project" value="UniProtKB-SubCell"/>
</dbReference>
<dbReference type="FunFam" id="3.40.50.1000:FF:000039">
    <property type="entry name" value="Phosphoglycolate phosphatase"/>
    <property type="match status" value="1"/>
</dbReference>
<keyword evidence="11" id="KW-1185">Reference proteome</keyword>
<protein>
    <recommendedName>
        <fullName evidence="12">Phosphoglycolate phosphatase</fullName>
    </recommendedName>
</protein>
<dbReference type="SUPFAM" id="SSF56784">
    <property type="entry name" value="HAD-like"/>
    <property type="match status" value="1"/>
</dbReference>
<evidence type="ECO:0000256" key="2">
    <source>
        <dbReference type="ARBA" id="ARBA00022528"/>
    </source>
</evidence>
<dbReference type="InterPro" id="IPR006357">
    <property type="entry name" value="HAD-SF_hydro_IIA"/>
</dbReference>
<proteinExistence type="predicted"/>
<dbReference type="PANTHER" id="PTHR19288">
    <property type="entry name" value="4-NITROPHENYLPHOSPHATASE-RELATED"/>
    <property type="match status" value="1"/>
</dbReference>
<dbReference type="PANTHER" id="PTHR19288:SF46">
    <property type="entry name" value="HALOACID DEHALOGENASE-LIKE HYDROLASE DOMAIN-CONTAINING PROTEIN 2"/>
    <property type="match status" value="1"/>
</dbReference>
<dbReference type="EMBL" id="BRXZ01000887">
    <property type="protein sequence ID" value="GMH56644.1"/>
    <property type="molecule type" value="Genomic_DNA"/>
</dbReference>
<keyword evidence="5" id="KW-0378">Hydrolase</keyword>
<dbReference type="NCBIfam" id="TIGR01452">
    <property type="entry name" value="PGP_euk"/>
    <property type="match status" value="1"/>
</dbReference>
<dbReference type="GO" id="GO:0016791">
    <property type="term" value="F:phosphatase activity"/>
    <property type="evidence" value="ECO:0007669"/>
    <property type="project" value="InterPro"/>
</dbReference>
<evidence type="ECO:0000256" key="6">
    <source>
        <dbReference type="ARBA" id="ARBA00022946"/>
    </source>
</evidence>
<dbReference type="SFLD" id="SFLDF00039">
    <property type="entry name" value="phosphoglycolate_phosphatase_2"/>
    <property type="match status" value="1"/>
</dbReference>